<proteinExistence type="predicted"/>
<accession>A0A8T0HHM6</accession>
<reference evidence="1 2" key="1">
    <citation type="submission" date="2020-06" db="EMBL/GenBank/DDBJ databases">
        <title>WGS assembly of Ceratodon purpureus strain R40.</title>
        <authorList>
            <person name="Carey S.B."/>
            <person name="Jenkins J."/>
            <person name="Shu S."/>
            <person name="Lovell J.T."/>
            <person name="Sreedasyam A."/>
            <person name="Maumus F."/>
            <person name="Tiley G.P."/>
            <person name="Fernandez-Pozo N."/>
            <person name="Barry K."/>
            <person name="Chen C."/>
            <person name="Wang M."/>
            <person name="Lipzen A."/>
            <person name="Daum C."/>
            <person name="Saski C.A."/>
            <person name="Payton A.C."/>
            <person name="Mcbreen J.C."/>
            <person name="Conrad R.E."/>
            <person name="Kollar L.M."/>
            <person name="Olsson S."/>
            <person name="Huttunen S."/>
            <person name="Landis J.B."/>
            <person name="Wickett N.J."/>
            <person name="Johnson M.G."/>
            <person name="Rensing S.A."/>
            <person name="Grimwood J."/>
            <person name="Schmutz J."/>
            <person name="Mcdaniel S.F."/>
        </authorList>
    </citation>
    <scope>NUCLEOTIDE SEQUENCE [LARGE SCALE GENOMIC DNA]</scope>
    <source>
        <strain evidence="1 2">R40</strain>
    </source>
</reference>
<organism evidence="1 2">
    <name type="scientific">Ceratodon purpureus</name>
    <name type="common">Fire moss</name>
    <name type="synonym">Dicranum purpureum</name>
    <dbReference type="NCBI Taxonomy" id="3225"/>
    <lineage>
        <taxon>Eukaryota</taxon>
        <taxon>Viridiplantae</taxon>
        <taxon>Streptophyta</taxon>
        <taxon>Embryophyta</taxon>
        <taxon>Bryophyta</taxon>
        <taxon>Bryophytina</taxon>
        <taxon>Bryopsida</taxon>
        <taxon>Dicranidae</taxon>
        <taxon>Pseudoditrichales</taxon>
        <taxon>Ditrichaceae</taxon>
        <taxon>Ceratodon</taxon>
    </lineage>
</organism>
<evidence type="ECO:0000313" key="2">
    <source>
        <dbReference type="Proteomes" id="UP000822688"/>
    </source>
</evidence>
<dbReference type="Proteomes" id="UP000822688">
    <property type="component" value="Chromosome 6"/>
</dbReference>
<name>A0A8T0HHM6_CERPU</name>
<evidence type="ECO:0000313" key="1">
    <source>
        <dbReference type="EMBL" id="KAG0568702.1"/>
    </source>
</evidence>
<gene>
    <name evidence="1" type="ORF">KC19_6G039500</name>
</gene>
<keyword evidence="2" id="KW-1185">Reference proteome</keyword>
<sequence>MAMAGRAGAQAMGDLRSADASSCGSLQLVRGRGPALHVDSNRERPKIAKTGRKEIYSGAATGSNSAVIAKSHTVQAQKREKGKRKRITISYPKVSRRRDPACSGTPSTCTSLQWAWSDAPHCHSLTALPLFFTIVNWLCERVR</sequence>
<protein>
    <submittedName>
        <fullName evidence="1">Uncharacterized protein</fullName>
    </submittedName>
</protein>
<comment type="caution">
    <text evidence="1">The sequence shown here is derived from an EMBL/GenBank/DDBJ whole genome shotgun (WGS) entry which is preliminary data.</text>
</comment>
<dbReference type="AlphaFoldDB" id="A0A8T0HHM6"/>
<dbReference type="EMBL" id="CM026427">
    <property type="protein sequence ID" value="KAG0568702.1"/>
    <property type="molecule type" value="Genomic_DNA"/>
</dbReference>